<dbReference type="InterPro" id="IPR036515">
    <property type="entry name" value="Transposase_17_sf"/>
</dbReference>
<dbReference type="SMART" id="SM01321">
    <property type="entry name" value="Y1_Tnp"/>
    <property type="match status" value="1"/>
</dbReference>
<accession>A0ABS3NHH3</accession>
<dbReference type="Proteomes" id="UP000664882">
    <property type="component" value="Unassembled WGS sequence"/>
</dbReference>
<dbReference type="InterPro" id="IPR052715">
    <property type="entry name" value="RAYT_transposase"/>
</dbReference>
<evidence type="ECO:0000259" key="1">
    <source>
        <dbReference type="SMART" id="SM01321"/>
    </source>
</evidence>
<comment type="caution">
    <text evidence="2">The sequence shown here is derived from an EMBL/GenBank/DDBJ whole genome shotgun (WGS) entry which is preliminary data.</text>
</comment>
<dbReference type="InterPro" id="IPR002686">
    <property type="entry name" value="Transposase_17"/>
</dbReference>
<feature type="domain" description="Transposase IS200-like" evidence="1">
    <location>
        <begin position="13"/>
        <end position="128"/>
    </location>
</feature>
<dbReference type="NCBIfam" id="NF047646">
    <property type="entry name" value="REP_Tyr_transpos"/>
    <property type="match status" value="1"/>
</dbReference>
<sequence length="149" mass="17426">MSREKLLIGRNSMANTAYHVTICTYNREPVFSQFTNARIVISELKNLHDTYSVSSLAWVVMPDHLHWLFALNTSLTLSEVVKMLKGKTARQLNVTMQRQGAIWQKGYYDHALRQEEDIKHIARYIVANPLRKGLVERIEDYPHWDAIWL</sequence>
<proteinExistence type="predicted"/>
<dbReference type="Pfam" id="PF01797">
    <property type="entry name" value="Y1_Tnp"/>
    <property type="match status" value="1"/>
</dbReference>
<organism evidence="2 3">
    <name type="scientific">Oceanisphaera pacifica</name>
    <dbReference type="NCBI Taxonomy" id="2818389"/>
    <lineage>
        <taxon>Bacteria</taxon>
        <taxon>Pseudomonadati</taxon>
        <taxon>Pseudomonadota</taxon>
        <taxon>Gammaproteobacteria</taxon>
        <taxon>Aeromonadales</taxon>
        <taxon>Aeromonadaceae</taxon>
        <taxon>Oceanisphaera</taxon>
    </lineage>
</organism>
<evidence type="ECO:0000313" key="3">
    <source>
        <dbReference type="Proteomes" id="UP000664882"/>
    </source>
</evidence>
<evidence type="ECO:0000313" key="2">
    <source>
        <dbReference type="EMBL" id="MBO1520034.1"/>
    </source>
</evidence>
<dbReference type="Gene3D" id="3.30.70.1290">
    <property type="entry name" value="Transposase IS200-like"/>
    <property type="match status" value="1"/>
</dbReference>
<gene>
    <name evidence="2" type="ORF">J3U76_10455</name>
</gene>
<dbReference type="EMBL" id="JAGDFX010000011">
    <property type="protein sequence ID" value="MBO1520034.1"/>
    <property type="molecule type" value="Genomic_DNA"/>
</dbReference>
<dbReference type="PANTHER" id="PTHR36966:SF1">
    <property type="entry name" value="REP-ASSOCIATED TYROSINE TRANSPOSASE"/>
    <property type="match status" value="1"/>
</dbReference>
<reference evidence="2 3" key="1">
    <citation type="submission" date="2021-03" db="EMBL/GenBank/DDBJ databases">
        <title>Oceanisphaera sp. nov., isolated from the intestine.</title>
        <authorList>
            <person name="Zhao L.-H."/>
            <person name="Shi L.-F."/>
        </authorList>
    </citation>
    <scope>NUCLEOTIDE SEQUENCE [LARGE SCALE GENOMIC DNA]</scope>
    <source>
        <strain evidence="2 3">DM8</strain>
    </source>
</reference>
<dbReference type="PANTHER" id="PTHR36966">
    <property type="entry name" value="REP-ASSOCIATED TYROSINE TRANSPOSASE"/>
    <property type="match status" value="1"/>
</dbReference>
<protein>
    <submittedName>
        <fullName evidence="2">Transposase</fullName>
    </submittedName>
</protein>
<dbReference type="SUPFAM" id="SSF143422">
    <property type="entry name" value="Transposase IS200-like"/>
    <property type="match status" value="1"/>
</dbReference>
<name>A0ABS3NHH3_9GAMM</name>
<keyword evidence="3" id="KW-1185">Reference proteome</keyword>